<dbReference type="OrthoDB" id="5800423at2759"/>
<dbReference type="Proteomes" id="UP000507470">
    <property type="component" value="Unassembled WGS sequence"/>
</dbReference>
<protein>
    <submittedName>
        <fullName evidence="1">Uncharacterized protein</fullName>
    </submittedName>
</protein>
<proteinExistence type="predicted"/>
<name>A0A6J8BWG3_MYTCO</name>
<keyword evidence="2" id="KW-1185">Reference proteome</keyword>
<evidence type="ECO:0000313" key="1">
    <source>
        <dbReference type="EMBL" id="CAC5388343.1"/>
    </source>
</evidence>
<sequence>MMRNSFCFTRSITNFCLDSHSVIHKDFKEILSVEDVVQNAKTSVAFTEIESSLQELRENVILILEDRQKNVSSISTSKEKIESEISAIRKQIDHHLDKMQDHILAELNKAVANSTKQMHSFIASLNKNQSEIDQCIKDAETIKKHATDMKIFLGISHLERVINLTENDLQTWIKGDSFVHTVVSCQFNPSLQNISKEINTFGKTIVDVQPCELSLQKKKEGQAQSMKVNVEHKISVEHISLELKTKISTTAFNVSGCGIFPSGNFVVSFFCRVAYLTLKAIL</sequence>
<evidence type="ECO:0000313" key="2">
    <source>
        <dbReference type="Proteomes" id="UP000507470"/>
    </source>
</evidence>
<organism evidence="1 2">
    <name type="scientific">Mytilus coruscus</name>
    <name type="common">Sea mussel</name>
    <dbReference type="NCBI Taxonomy" id="42192"/>
    <lineage>
        <taxon>Eukaryota</taxon>
        <taxon>Metazoa</taxon>
        <taxon>Spiralia</taxon>
        <taxon>Lophotrochozoa</taxon>
        <taxon>Mollusca</taxon>
        <taxon>Bivalvia</taxon>
        <taxon>Autobranchia</taxon>
        <taxon>Pteriomorphia</taxon>
        <taxon>Mytilida</taxon>
        <taxon>Mytiloidea</taxon>
        <taxon>Mytilidae</taxon>
        <taxon>Mytilinae</taxon>
        <taxon>Mytilus</taxon>
    </lineage>
</organism>
<dbReference type="Gene3D" id="1.20.5.300">
    <property type="match status" value="1"/>
</dbReference>
<gene>
    <name evidence="1" type="ORF">MCOR_23614</name>
</gene>
<dbReference type="AlphaFoldDB" id="A0A6J8BWG3"/>
<dbReference type="EMBL" id="CACVKT020004159">
    <property type="protein sequence ID" value="CAC5388343.1"/>
    <property type="molecule type" value="Genomic_DNA"/>
</dbReference>
<reference evidence="1 2" key="1">
    <citation type="submission" date="2020-06" db="EMBL/GenBank/DDBJ databases">
        <authorList>
            <person name="Li R."/>
            <person name="Bekaert M."/>
        </authorList>
    </citation>
    <scope>NUCLEOTIDE SEQUENCE [LARGE SCALE GENOMIC DNA]</scope>
    <source>
        <strain evidence="2">wild</strain>
    </source>
</reference>
<accession>A0A6J8BWG3</accession>